<feature type="compositionally biased region" description="Low complexity" evidence="1">
    <location>
        <begin position="43"/>
        <end position="65"/>
    </location>
</feature>
<dbReference type="RefSeq" id="WP_270685426.1">
    <property type="nucleotide sequence ID" value="NZ_JAQFWQ010000022.1"/>
</dbReference>
<evidence type="ECO:0000259" key="2">
    <source>
        <dbReference type="Pfam" id="PF26450"/>
    </source>
</evidence>
<gene>
    <name evidence="3" type="ORF">O4J56_10115</name>
</gene>
<feature type="compositionally biased region" description="Low complexity" evidence="1">
    <location>
        <begin position="101"/>
        <end position="117"/>
    </location>
</feature>
<feature type="region of interest" description="Disordered" evidence="1">
    <location>
        <begin position="16"/>
        <end position="181"/>
    </location>
</feature>
<dbReference type="InterPro" id="IPR058442">
    <property type="entry name" value="DUF8129"/>
</dbReference>
<evidence type="ECO:0000313" key="3">
    <source>
        <dbReference type="EMBL" id="MDA2810990.1"/>
    </source>
</evidence>
<proteinExistence type="predicted"/>
<sequence>MSNASTVSKLVTMVKGIFGRKEKGGPAAAGPVSAEKPEKPEAPEQAAEPAAADGAAATAAATGDAAGDRSSTDDAKGEEAGRSEETAEAETEPAKADAAESDGSGADGATADTAGAEAAEKAETAQEEGGEPERLVEPEEREAVAEELSANADDTQVASDEVLEKVRKDSAPAAEDLPVPNYDEVTLPSVRARLRKLTIDEVRLLRAYEVAHQERPEFIKMYDNRIAKLQSEDQ</sequence>
<name>A0ABT4U236_9ACTN</name>
<accession>A0ABT4U236</accession>
<protein>
    <recommendedName>
        <fullName evidence="2">DUF8129 domain-containing protein</fullName>
    </recommendedName>
</protein>
<feature type="compositionally biased region" description="Basic and acidic residues" evidence="1">
    <location>
        <begin position="66"/>
        <end position="85"/>
    </location>
</feature>
<evidence type="ECO:0000313" key="4">
    <source>
        <dbReference type="Proteomes" id="UP001527866"/>
    </source>
</evidence>
<dbReference type="EMBL" id="JAQFWQ010000022">
    <property type="protein sequence ID" value="MDA2810990.1"/>
    <property type="molecule type" value="Genomic_DNA"/>
</dbReference>
<feature type="compositionally biased region" description="Basic and acidic residues" evidence="1">
    <location>
        <begin position="131"/>
        <end position="144"/>
    </location>
</feature>
<keyword evidence="4" id="KW-1185">Reference proteome</keyword>
<evidence type="ECO:0000256" key="1">
    <source>
        <dbReference type="SAM" id="MobiDB-lite"/>
    </source>
</evidence>
<reference evidence="3 4" key="1">
    <citation type="submission" date="2023-01" db="EMBL/GenBank/DDBJ databases">
        <title>Draft genome sequence of Nocardiopsis sp. RSe5-2 isolated from halophytes.</title>
        <authorList>
            <person name="Duangmal K."/>
            <person name="Chantavorakit T."/>
        </authorList>
    </citation>
    <scope>NUCLEOTIDE SEQUENCE [LARGE SCALE GENOMIC DNA]</scope>
    <source>
        <strain evidence="3 4">RSe5-2</strain>
    </source>
</reference>
<dbReference type="Proteomes" id="UP001527866">
    <property type="component" value="Unassembled WGS sequence"/>
</dbReference>
<organism evidence="3 4">
    <name type="scientific">Nocardiopsis endophytica</name>
    <dbReference type="NCBI Taxonomy" id="3018445"/>
    <lineage>
        <taxon>Bacteria</taxon>
        <taxon>Bacillati</taxon>
        <taxon>Actinomycetota</taxon>
        <taxon>Actinomycetes</taxon>
        <taxon>Streptosporangiales</taxon>
        <taxon>Nocardiopsidaceae</taxon>
        <taxon>Nocardiopsis</taxon>
    </lineage>
</organism>
<dbReference type="Pfam" id="PF26450">
    <property type="entry name" value="DUF8129"/>
    <property type="match status" value="1"/>
</dbReference>
<comment type="caution">
    <text evidence="3">The sequence shown here is derived from an EMBL/GenBank/DDBJ whole genome shotgun (WGS) entry which is preliminary data.</text>
</comment>
<feature type="domain" description="DUF8129" evidence="2">
    <location>
        <begin position="174"/>
        <end position="229"/>
    </location>
</feature>